<evidence type="ECO:0000313" key="2">
    <source>
        <dbReference type="Proteomes" id="UP000325081"/>
    </source>
</evidence>
<protein>
    <submittedName>
        <fullName evidence="1">RNA helicase family protein</fullName>
    </submittedName>
</protein>
<accession>A0A5A7PH33</accession>
<reference evidence="2" key="1">
    <citation type="journal article" date="2019" name="Curr. Biol.">
        <title>Genome Sequence of Striga asiatica Provides Insight into the Evolution of Plant Parasitism.</title>
        <authorList>
            <person name="Yoshida S."/>
            <person name="Kim S."/>
            <person name="Wafula E.K."/>
            <person name="Tanskanen J."/>
            <person name="Kim Y.M."/>
            <person name="Honaas L."/>
            <person name="Yang Z."/>
            <person name="Spallek T."/>
            <person name="Conn C.E."/>
            <person name="Ichihashi Y."/>
            <person name="Cheong K."/>
            <person name="Cui S."/>
            <person name="Der J.P."/>
            <person name="Gundlach H."/>
            <person name="Jiao Y."/>
            <person name="Hori C."/>
            <person name="Ishida J.K."/>
            <person name="Kasahara H."/>
            <person name="Kiba T."/>
            <person name="Kim M.S."/>
            <person name="Koo N."/>
            <person name="Laohavisit A."/>
            <person name="Lee Y.H."/>
            <person name="Lumba S."/>
            <person name="McCourt P."/>
            <person name="Mortimer J.C."/>
            <person name="Mutuku J.M."/>
            <person name="Nomura T."/>
            <person name="Sasaki-Sekimoto Y."/>
            <person name="Seto Y."/>
            <person name="Wang Y."/>
            <person name="Wakatake T."/>
            <person name="Sakakibara H."/>
            <person name="Demura T."/>
            <person name="Yamaguchi S."/>
            <person name="Yoneyama K."/>
            <person name="Manabe R.I."/>
            <person name="Nelson D.C."/>
            <person name="Schulman A.H."/>
            <person name="Timko M.P."/>
            <person name="dePamphilis C.W."/>
            <person name="Choi D."/>
            <person name="Shirasu K."/>
        </authorList>
    </citation>
    <scope>NUCLEOTIDE SEQUENCE [LARGE SCALE GENOMIC DNA]</scope>
    <source>
        <strain evidence="2">cv. UVA1</strain>
    </source>
</reference>
<dbReference type="EMBL" id="BKCP01004517">
    <property type="protein sequence ID" value="GER31936.1"/>
    <property type="molecule type" value="Genomic_DNA"/>
</dbReference>
<keyword evidence="1" id="KW-0347">Helicase</keyword>
<organism evidence="1 2">
    <name type="scientific">Striga asiatica</name>
    <name type="common">Asiatic witchweed</name>
    <name type="synonym">Buchnera asiatica</name>
    <dbReference type="NCBI Taxonomy" id="4170"/>
    <lineage>
        <taxon>Eukaryota</taxon>
        <taxon>Viridiplantae</taxon>
        <taxon>Streptophyta</taxon>
        <taxon>Embryophyta</taxon>
        <taxon>Tracheophyta</taxon>
        <taxon>Spermatophyta</taxon>
        <taxon>Magnoliopsida</taxon>
        <taxon>eudicotyledons</taxon>
        <taxon>Gunneridae</taxon>
        <taxon>Pentapetalae</taxon>
        <taxon>asterids</taxon>
        <taxon>lamiids</taxon>
        <taxon>Lamiales</taxon>
        <taxon>Orobanchaceae</taxon>
        <taxon>Buchnereae</taxon>
        <taxon>Striga</taxon>
    </lineage>
</organism>
<keyword evidence="1" id="KW-0547">Nucleotide-binding</keyword>
<keyword evidence="1" id="KW-0067">ATP-binding</keyword>
<comment type="caution">
    <text evidence="1">The sequence shown here is derived from an EMBL/GenBank/DDBJ whole genome shotgun (WGS) entry which is preliminary data.</text>
</comment>
<evidence type="ECO:0000313" key="1">
    <source>
        <dbReference type="EMBL" id="GER31936.1"/>
    </source>
</evidence>
<proteinExistence type="predicted"/>
<sequence>MASRPTKRGGCNSSSLLNAWTATRRATQDNKSSLRRHSDKLTEHGTSKMLFLAILLNYLDPALTLACASNYKELLDIWTYIGLEQSNPRTQVESTYSKLSEK</sequence>
<dbReference type="AlphaFoldDB" id="A0A5A7PH33"/>
<dbReference type="Proteomes" id="UP000325081">
    <property type="component" value="Unassembled WGS sequence"/>
</dbReference>
<keyword evidence="2" id="KW-1185">Reference proteome</keyword>
<dbReference type="GO" id="GO:0004386">
    <property type="term" value="F:helicase activity"/>
    <property type="evidence" value="ECO:0007669"/>
    <property type="project" value="UniProtKB-KW"/>
</dbReference>
<dbReference type="OrthoDB" id="1732198at2759"/>
<keyword evidence="1" id="KW-0378">Hydrolase</keyword>
<gene>
    <name evidence="1" type="ORF">STAS_07980</name>
</gene>
<name>A0A5A7PH33_STRAF</name>